<dbReference type="GO" id="GO:0007602">
    <property type="term" value="P:phototransduction"/>
    <property type="evidence" value="ECO:0007669"/>
    <property type="project" value="UniProtKB-KW"/>
</dbReference>
<evidence type="ECO:0000256" key="6">
    <source>
        <dbReference type="ARBA" id="ARBA00022925"/>
    </source>
</evidence>
<dbReference type="Pfam" id="PF01036">
    <property type="entry name" value="Bac_rhodopsin"/>
    <property type="match status" value="1"/>
</dbReference>
<evidence type="ECO:0000256" key="8">
    <source>
        <dbReference type="ARBA" id="ARBA00022991"/>
    </source>
</evidence>
<dbReference type="GO" id="GO:0005216">
    <property type="term" value="F:monoatomic ion channel activity"/>
    <property type="evidence" value="ECO:0007669"/>
    <property type="project" value="InterPro"/>
</dbReference>
<dbReference type="PRINTS" id="PR00251">
    <property type="entry name" value="BACTRLOPSIN"/>
</dbReference>
<gene>
    <name evidence="12" type="ORF">UFOPK3547_01600</name>
</gene>
<dbReference type="PANTHER" id="PTHR28286">
    <property type="match status" value="1"/>
</dbReference>
<dbReference type="InterPro" id="IPR001425">
    <property type="entry name" value="Arc/bac/fun_rhodopsins"/>
</dbReference>
<feature type="transmembrane region" description="Helical" evidence="11">
    <location>
        <begin position="12"/>
        <end position="35"/>
    </location>
</feature>
<feature type="transmembrane region" description="Helical" evidence="11">
    <location>
        <begin position="41"/>
        <end position="57"/>
    </location>
</feature>
<protein>
    <submittedName>
        <fullName evidence="12">Unannotated protein</fullName>
    </submittedName>
</protein>
<organism evidence="12">
    <name type="scientific">freshwater metagenome</name>
    <dbReference type="NCBI Taxonomy" id="449393"/>
    <lineage>
        <taxon>unclassified sequences</taxon>
        <taxon>metagenomes</taxon>
        <taxon>ecological metagenomes</taxon>
    </lineage>
</organism>
<dbReference type="SUPFAM" id="SSF81321">
    <property type="entry name" value="Family A G protein-coupled receptor-like"/>
    <property type="match status" value="1"/>
</dbReference>
<dbReference type="SMART" id="SM01021">
    <property type="entry name" value="Bac_rhodopsin"/>
    <property type="match status" value="1"/>
</dbReference>
<keyword evidence="9 11" id="KW-0472">Membrane</keyword>
<dbReference type="AlphaFoldDB" id="A0A6J6A0J7"/>
<keyword evidence="5 11" id="KW-0812">Transmembrane</keyword>
<keyword evidence="4" id="KW-0716">Sensory transduction</keyword>
<keyword evidence="10" id="KW-0675">Receptor</keyword>
<feature type="transmembrane region" description="Helical" evidence="11">
    <location>
        <begin position="69"/>
        <end position="89"/>
    </location>
</feature>
<evidence type="ECO:0000256" key="9">
    <source>
        <dbReference type="ARBA" id="ARBA00023136"/>
    </source>
</evidence>
<proteinExistence type="inferred from homology"/>
<evidence type="ECO:0000256" key="1">
    <source>
        <dbReference type="ARBA" id="ARBA00004141"/>
    </source>
</evidence>
<feature type="transmembrane region" description="Helical" evidence="11">
    <location>
        <begin position="126"/>
        <end position="149"/>
    </location>
</feature>
<evidence type="ECO:0000256" key="7">
    <source>
        <dbReference type="ARBA" id="ARBA00022989"/>
    </source>
</evidence>
<evidence type="ECO:0000256" key="11">
    <source>
        <dbReference type="SAM" id="Phobius"/>
    </source>
</evidence>
<feature type="transmembrane region" description="Helical" evidence="11">
    <location>
        <begin position="225"/>
        <end position="244"/>
    </location>
</feature>
<feature type="transmembrane region" description="Helical" evidence="11">
    <location>
        <begin position="155"/>
        <end position="174"/>
    </location>
</feature>
<feature type="transmembrane region" description="Helical" evidence="11">
    <location>
        <begin position="186"/>
        <end position="205"/>
    </location>
</feature>
<keyword evidence="3" id="KW-0600">Photoreceptor protein</keyword>
<keyword evidence="8" id="KW-0157">Chromophore</keyword>
<dbReference type="Gene3D" id="1.20.1070.10">
    <property type="entry name" value="Rhodopsin 7-helix transmembrane proteins"/>
    <property type="match status" value="1"/>
</dbReference>
<dbReference type="PANTHER" id="PTHR28286:SF2">
    <property type="entry name" value="BACTERIORHODOPSIN _OPSIN, NOPA (EUROFUNG)"/>
    <property type="match status" value="1"/>
</dbReference>
<reference evidence="12" key="1">
    <citation type="submission" date="2020-05" db="EMBL/GenBank/DDBJ databases">
        <authorList>
            <person name="Chiriac C."/>
            <person name="Salcher M."/>
            <person name="Ghai R."/>
            <person name="Kavagutti S V."/>
        </authorList>
    </citation>
    <scope>NUCLEOTIDE SEQUENCE</scope>
</reference>
<evidence type="ECO:0000256" key="2">
    <source>
        <dbReference type="ARBA" id="ARBA00008130"/>
    </source>
</evidence>
<dbReference type="GO" id="GO:0016020">
    <property type="term" value="C:membrane"/>
    <property type="evidence" value="ECO:0007669"/>
    <property type="project" value="UniProtKB-SubCell"/>
</dbReference>
<comment type="similarity">
    <text evidence="2">Belongs to the archaeal/bacterial/fungal opsin family.</text>
</comment>
<dbReference type="PROSITE" id="PS00950">
    <property type="entry name" value="BACTERIAL_OPSIN_1"/>
    <property type="match status" value="1"/>
</dbReference>
<feature type="transmembrane region" description="Helical" evidence="11">
    <location>
        <begin position="95"/>
        <end position="114"/>
    </location>
</feature>
<name>A0A6J6A0J7_9ZZZZ</name>
<evidence type="ECO:0000256" key="5">
    <source>
        <dbReference type="ARBA" id="ARBA00022692"/>
    </source>
</evidence>
<dbReference type="GO" id="GO:0009881">
    <property type="term" value="F:photoreceptor activity"/>
    <property type="evidence" value="ECO:0007669"/>
    <property type="project" value="UniProtKB-KW"/>
</dbReference>
<accession>A0A6J6A0J7</accession>
<dbReference type="EMBL" id="CAESAN010000180">
    <property type="protein sequence ID" value="CAB4347162.1"/>
    <property type="molecule type" value="Genomic_DNA"/>
</dbReference>
<keyword evidence="6" id="KW-0681">Retinal protein</keyword>
<sequence>METMMTSSQETWLWIGTAGMALGAIAILAVGRGMVETHHRVTSFFVCAIAACLYLLMAQGQGDIIVSKASLAITPIGVGADVTAKLVYFARYIDWIFTTPLLLLGLLTVGLKALTTSGEQSRERLGLVAGIIGADILMILTGLFGALSLDSTHKYVWFIVSCGFFLAILVLIWGPVRASAVAQGEGVAALYTKLLGILTVLWFIYPILWLLGTEGTGSISLNTEVAVFTIIDLTAKVGFGLLLITGSKKLSGTQSPAAAQ</sequence>
<evidence type="ECO:0000256" key="10">
    <source>
        <dbReference type="ARBA" id="ARBA00023170"/>
    </source>
</evidence>
<dbReference type="InterPro" id="IPR018229">
    <property type="entry name" value="Rhodopsin_retinal_BS"/>
</dbReference>
<evidence type="ECO:0000313" key="12">
    <source>
        <dbReference type="EMBL" id="CAB4347162.1"/>
    </source>
</evidence>
<keyword evidence="7 11" id="KW-1133">Transmembrane helix</keyword>
<evidence type="ECO:0000256" key="3">
    <source>
        <dbReference type="ARBA" id="ARBA00022543"/>
    </source>
</evidence>
<comment type="subcellular location">
    <subcellularLocation>
        <location evidence="1">Membrane</location>
        <topology evidence="1">Multi-pass membrane protein</topology>
    </subcellularLocation>
</comment>
<evidence type="ECO:0000256" key="4">
    <source>
        <dbReference type="ARBA" id="ARBA00022606"/>
    </source>
</evidence>